<keyword evidence="4" id="KW-0406">Ion transport</keyword>
<evidence type="ECO:0000313" key="8">
    <source>
        <dbReference type="EMBL" id="PND33707.1"/>
    </source>
</evidence>
<comment type="similarity">
    <text evidence="2">Belongs to the bacterial solute-binding protein 8 family.</text>
</comment>
<evidence type="ECO:0000256" key="5">
    <source>
        <dbReference type="ARBA" id="ARBA00022729"/>
    </source>
</evidence>
<dbReference type="GO" id="GO:0030288">
    <property type="term" value="C:outer membrane-bounded periplasmic space"/>
    <property type="evidence" value="ECO:0007669"/>
    <property type="project" value="TreeGrafter"/>
</dbReference>
<dbReference type="InterPro" id="IPR051313">
    <property type="entry name" value="Bact_iron-sidero_bind"/>
</dbReference>
<dbReference type="PANTHER" id="PTHR30532">
    <property type="entry name" value="IRON III DICITRATE-BINDING PERIPLASMIC PROTEIN"/>
    <property type="match status" value="1"/>
</dbReference>
<dbReference type="AlphaFoldDB" id="A0A2N8KJS9"/>
<evidence type="ECO:0000256" key="1">
    <source>
        <dbReference type="ARBA" id="ARBA00004196"/>
    </source>
</evidence>
<evidence type="ECO:0000313" key="9">
    <source>
        <dbReference type="Proteomes" id="UP000235994"/>
    </source>
</evidence>
<reference evidence="8 9" key="1">
    <citation type="submission" date="2018-01" db="EMBL/GenBank/DDBJ databases">
        <title>The draft genome of an aniline degradation strain ANB-1.</title>
        <authorList>
            <person name="Zhang L."/>
            <person name="Jiang J."/>
        </authorList>
    </citation>
    <scope>NUCLEOTIDE SEQUENCE [LARGE SCALE GENOMIC DNA]</scope>
    <source>
        <strain evidence="8 9">ANB-1</strain>
    </source>
</reference>
<keyword evidence="4" id="KW-0410">Iron transport</keyword>
<accession>A0A2N8KJS9</accession>
<keyword evidence="4" id="KW-0408">Iron</keyword>
<dbReference type="Proteomes" id="UP000235994">
    <property type="component" value="Unassembled WGS sequence"/>
</dbReference>
<dbReference type="PANTHER" id="PTHR30532:SF1">
    <property type="entry name" value="IRON(3+)-HYDROXAMATE-BINDING PROTEIN FHUD"/>
    <property type="match status" value="1"/>
</dbReference>
<name>A0A2N8KJS9_9BURK</name>
<evidence type="ECO:0000256" key="2">
    <source>
        <dbReference type="ARBA" id="ARBA00008814"/>
    </source>
</evidence>
<comment type="caution">
    <text evidence="8">The sequence shown here is derived from an EMBL/GenBank/DDBJ whole genome shotgun (WGS) entry which is preliminary data.</text>
</comment>
<dbReference type="InterPro" id="IPR002491">
    <property type="entry name" value="ABC_transptr_periplasmic_BD"/>
</dbReference>
<keyword evidence="5" id="KW-0732">Signal</keyword>
<evidence type="ECO:0000256" key="6">
    <source>
        <dbReference type="SAM" id="MobiDB-lite"/>
    </source>
</evidence>
<evidence type="ECO:0000256" key="4">
    <source>
        <dbReference type="ARBA" id="ARBA00022496"/>
    </source>
</evidence>
<sequence length="336" mass="35468">MAHTCATVSPRRPAPDSGGSAAGLGCVPALERRRFCLGGVAYLAWAGTVPLGALARTDSAQTLGTRGARIACTDWAAAESLALLGCMPIAVPELAVYRLWLPEPPLPANVADLGSRSEPNLELLAALAPERIVVSSWQAGLLGQFGRIAPTEVAHIFDGCADPYLRIRELLLQMGTATGLEAQAQMRLREFDTEIECLRAQLAAGADAARSVYMAVLHENGAQAFVYGQGSWVNRVLGQLGLRNAWSARTTFYGNSLVGIAALAAEPEAVILYLDQGARTRRAEALLRDSTLWRSLPAVASGRAHAIASFYALGGLASAQRCARLVVGALTERGHG</sequence>
<dbReference type="Pfam" id="PF01497">
    <property type="entry name" value="Peripla_BP_2"/>
    <property type="match status" value="1"/>
</dbReference>
<dbReference type="PRINTS" id="PR01715">
    <property type="entry name" value="FERRIBNDNGPP"/>
</dbReference>
<dbReference type="RefSeq" id="WP_012251099.1">
    <property type="nucleotide sequence ID" value="NZ_POQS01000003.1"/>
</dbReference>
<evidence type="ECO:0000256" key="3">
    <source>
        <dbReference type="ARBA" id="ARBA00022448"/>
    </source>
</evidence>
<dbReference type="SUPFAM" id="SSF53807">
    <property type="entry name" value="Helical backbone' metal receptor"/>
    <property type="match status" value="1"/>
</dbReference>
<proteinExistence type="inferred from homology"/>
<keyword evidence="9" id="KW-1185">Reference proteome</keyword>
<keyword evidence="3" id="KW-0813">Transport</keyword>
<protein>
    <submittedName>
        <fullName evidence="8">ABC transporter substrate-binding protein</fullName>
    </submittedName>
</protein>
<feature type="domain" description="Fe/B12 periplasmic-binding" evidence="7">
    <location>
        <begin position="69"/>
        <end position="336"/>
    </location>
</feature>
<feature type="region of interest" description="Disordered" evidence="6">
    <location>
        <begin position="1"/>
        <end position="20"/>
    </location>
</feature>
<dbReference type="EMBL" id="POQS01000003">
    <property type="protein sequence ID" value="PND33707.1"/>
    <property type="molecule type" value="Genomic_DNA"/>
</dbReference>
<comment type="subcellular location">
    <subcellularLocation>
        <location evidence="1">Cell envelope</location>
    </subcellularLocation>
</comment>
<organism evidence="8 9">
    <name type="scientific">Achromobacter pulmonis</name>
    <dbReference type="NCBI Taxonomy" id="1389932"/>
    <lineage>
        <taxon>Bacteria</taxon>
        <taxon>Pseudomonadati</taxon>
        <taxon>Pseudomonadota</taxon>
        <taxon>Betaproteobacteria</taxon>
        <taxon>Burkholderiales</taxon>
        <taxon>Alcaligenaceae</taxon>
        <taxon>Achromobacter</taxon>
    </lineage>
</organism>
<evidence type="ECO:0000259" key="7">
    <source>
        <dbReference type="PROSITE" id="PS50983"/>
    </source>
</evidence>
<dbReference type="Gene3D" id="3.40.50.1980">
    <property type="entry name" value="Nitrogenase molybdenum iron protein domain"/>
    <property type="match status" value="2"/>
</dbReference>
<dbReference type="PROSITE" id="PS50983">
    <property type="entry name" value="FE_B12_PBP"/>
    <property type="match status" value="1"/>
</dbReference>
<dbReference type="GO" id="GO:1901678">
    <property type="term" value="P:iron coordination entity transport"/>
    <property type="evidence" value="ECO:0007669"/>
    <property type="project" value="UniProtKB-ARBA"/>
</dbReference>
<gene>
    <name evidence="8" type="ORF">C1I89_14755</name>
</gene>